<dbReference type="InParanoid" id="W4JMG9"/>
<feature type="region of interest" description="Disordered" evidence="1">
    <location>
        <begin position="134"/>
        <end position="182"/>
    </location>
</feature>
<dbReference type="AlphaFoldDB" id="W4JMG9"/>
<reference evidence="2 3" key="1">
    <citation type="journal article" date="2012" name="New Phytol.">
        <title>Insight into trade-off between wood decay and parasitism from the genome of a fungal forest pathogen.</title>
        <authorList>
            <person name="Olson A."/>
            <person name="Aerts A."/>
            <person name="Asiegbu F."/>
            <person name="Belbahri L."/>
            <person name="Bouzid O."/>
            <person name="Broberg A."/>
            <person name="Canback B."/>
            <person name="Coutinho P.M."/>
            <person name="Cullen D."/>
            <person name="Dalman K."/>
            <person name="Deflorio G."/>
            <person name="van Diepen L.T."/>
            <person name="Dunand C."/>
            <person name="Duplessis S."/>
            <person name="Durling M."/>
            <person name="Gonthier P."/>
            <person name="Grimwood J."/>
            <person name="Fossdal C.G."/>
            <person name="Hansson D."/>
            <person name="Henrissat B."/>
            <person name="Hietala A."/>
            <person name="Himmelstrand K."/>
            <person name="Hoffmeister D."/>
            <person name="Hogberg N."/>
            <person name="James T.Y."/>
            <person name="Karlsson M."/>
            <person name="Kohler A."/>
            <person name="Kues U."/>
            <person name="Lee Y.H."/>
            <person name="Lin Y.C."/>
            <person name="Lind M."/>
            <person name="Lindquist E."/>
            <person name="Lombard V."/>
            <person name="Lucas S."/>
            <person name="Lunden K."/>
            <person name="Morin E."/>
            <person name="Murat C."/>
            <person name="Park J."/>
            <person name="Raffaello T."/>
            <person name="Rouze P."/>
            <person name="Salamov A."/>
            <person name="Schmutz J."/>
            <person name="Solheim H."/>
            <person name="Stahlberg J."/>
            <person name="Velez H."/>
            <person name="de Vries R.P."/>
            <person name="Wiebenga A."/>
            <person name="Woodward S."/>
            <person name="Yakovlev I."/>
            <person name="Garbelotto M."/>
            <person name="Martin F."/>
            <person name="Grigoriev I.V."/>
            <person name="Stenlid J."/>
        </authorList>
    </citation>
    <scope>NUCLEOTIDE SEQUENCE [LARGE SCALE GENOMIC DNA]</scope>
    <source>
        <strain evidence="2 3">TC 32-1</strain>
    </source>
</reference>
<accession>W4JMG9</accession>
<dbReference type="EMBL" id="KI925467">
    <property type="protein sequence ID" value="ETW74747.1"/>
    <property type="molecule type" value="Genomic_DNA"/>
</dbReference>
<dbReference type="HOGENOM" id="CLU_906313_0_0_1"/>
<feature type="compositionally biased region" description="Basic and acidic residues" evidence="1">
    <location>
        <begin position="138"/>
        <end position="150"/>
    </location>
</feature>
<dbReference type="RefSeq" id="XP_009553233.1">
    <property type="nucleotide sequence ID" value="XM_009554938.1"/>
</dbReference>
<dbReference type="Proteomes" id="UP000030671">
    <property type="component" value="Unassembled WGS sequence"/>
</dbReference>
<protein>
    <submittedName>
        <fullName evidence="2">Uncharacterized protein</fullName>
    </submittedName>
</protein>
<gene>
    <name evidence="2" type="ORF">HETIRDRAFT_423400</name>
</gene>
<evidence type="ECO:0000256" key="1">
    <source>
        <dbReference type="SAM" id="MobiDB-lite"/>
    </source>
</evidence>
<name>W4JMG9_HETIT</name>
<proteinExistence type="predicted"/>
<evidence type="ECO:0000313" key="2">
    <source>
        <dbReference type="EMBL" id="ETW74747.1"/>
    </source>
</evidence>
<keyword evidence="3" id="KW-1185">Reference proteome</keyword>
<dbReference type="GeneID" id="20673904"/>
<organism evidence="2 3">
    <name type="scientific">Heterobasidion irregulare (strain TC 32-1)</name>
    <dbReference type="NCBI Taxonomy" id="747525"/>
    <lineage>
        <taxon>Eukaryota</taxon>
        <taxon>Fungi</taxon>
        <taxon>Dikarya</taxon>
        <taxon>Basidiomycota</taxon>
        <taxon>Agaricomycotina</taxon>
        <taxon>Agaricomycetes</taxon>
        <taxon>Russulales</taxon>
        <taxon>Bondarzewiaceae</taxon>
        <taxon>Heterobasidion</taxon>
        <taxon>Heterobasidion annosum species complex</taxon>
    </lineage>
</organism>
<dbReference type="KEGG" id="hir:HETIRDRAFT_423400"/>
<sequence length="307" mass="34297">MDASKTIASSRSQVLRPTVDIDNLRRREESSYSDACPDRLDMQRFIHRRANTMHSLSITGAQQLAFPWPADTSHSSREGSVSLDTSRLGGITRASVESPRTPLRRALGFFRSIVPSKRTQRPAQATDAILPSHSLSTEGHRATPPEEFGRLDGSTLRGDDPESVWKDSRNTPFPRTPNNSDAHARVPVQYYESPFRRHQLGAGRSSPNVSSRGRNDEYRRVRAVSFKTSAEAHPFYPIEAPKHIRKLPSMAQSLRSCLPSLESPSASSVSAPVNPHLLSKRSFKQLRKPPSNVSMDVFVTTEKEVFR</sequence>
<feature type="compositionally biased region" description="Basic and acidic residues" evidence="1">
    <location>
        <begin position="157"/>
        <end position="169"/>
    </location>
</feature>
<evidence type="ECO:0000313" key="3">
    <source>
        <dbReference type="Proteomes" id="UP000030671"/>
    </source>
</evidence>
<feature type="compositionally biased region" description="Polar residues" evidence="1">
    <location>
        <begin position="170"/>
        <end position="181"/>
    </location>
</feature>